<proteinExistence type="predicted"/>
<evidence type="ECO:0000313" key="2">
    <source>
        <dbReference type="Proteomes" id="UP000789525"/>
    </source>
</evidence>
<organism evidence="1 2">
    <name type="scientific">Acaulospora colombiana</name>
    <dbReference type="NCBI Taxonomy" id="27376"/>
    <lineage>
        <taxon>Eukaryota</taxon>
        <taxon>Fungi</taxon>
        <taxon>Fungi incertae sedis</taxon>
        <taxon>Mucoromycota</taxon>
        <taxon>Glomeromycotina</taxon>
        <taxon>Glomeromycetes</taxon>
        <taxon>Diversisporales</taxon>
        <taxon>Acaulosporaceae</taxon>
        <taxon>Acaulospora</taxon>
    </lineage>
</organism>
<name>A0ACA9N2X0_9GLOM</name>
<dbReference type="Proteomes" id="UP000789525">
    <property type="component" value="Unassembled WGS sequence"/>
</dbReference>
<comment type="caution">
    <text evidence="1">The sequence shown here is derived from an EMBL/GenBank/DDBJ whole genome shotgun (WGS) entry which is preliminary data.</text>
</comment>
<protein>
    <submittedName>
        <fullName evidence="1">6506_t:CDS:1</fullName>
    </submittedName>
</protein>
<sequence>MAKYETDLSQSYIPTIYYASVLELGINGHRIELGLWDTSAQPQYERLRPLNYPNSHVPIILVGCKKDLRGPSSAIPGLISDGLVSEEEGHQVARSIGALKYMECSSKTGEGVDRVLNEAALASLSRTERAGSPEMCRRATRAVSFESQKDKGPYFLVLSCTIDSVGGIGGQIYASHSNRIIVSHLRGHLLQSATPSHSLELLQPNAASLITVASNYTSTNGTRDWVTSLISRVMVLTVPHFRRKLAIVGDARCGKTSLIQRVAFRYYPIEGTPTYYIIENPVEEIEIECHGTAELALWETSDPYFHLQSMTYSNVNAILLCFSIAQPSSLNNICDKWLPQVLHFCSSQVVSFIVVSLKKDLRNDETDSNIFSYEQGEAKAKQAGAYAYVECSAKTGEGVHEVFEQATRSTLPPPNRKKNNRAG</sequence>
<keyword evidence="2" id="KW-1185">Reference proteome</keyword>
<evidence type="ECO:0000313" key="1">
    <source>
        <dbReference type="EMBL" id="CAG8628598.1"/>
    </source>
</evidence>
<feature type="non-terminal residue" evidence="1">
    <location>
        <position position="423"/>
    </location>
</feature>
<accession>A0ACA9N2X0</accession>
<gene>
    <name evidence="1" type="ORF">ACOLOM_LOCUS7563</name>
</gene>
<reference evidence="1" key="1">
    <citation type="submission" date="2021-06" db="EMBL/GenBank/DDBJ databases">
        <authorList>
            <person name="Kallberg Y."/>
            <person name="Tangrot J."/>
            <person name="Rosling A."/>
        </authorList>
    </citation>
    <scope>NUCLEOTIDE SEQUENCE</scope>
    <source>
        <strain evidence="1">CL356</strain>
    </source>
</reference>
<dbReference type="EMBL" id="CAJVPT010017722">
    <property type="protein sequence ID" value="CAG8628598.1"/>
    <property type="molecule type" value="Genomic_DNA"/>
</dbReference>